<dbReference type="Proteomes" id="UP000233551">
    <property type="component" value="Unassembled WGS sequence"/>
</dbReference>
<dbReference type="PANTHER" id="PTHR33203">
    <property type="entry name" value="OLEOSIN"/>
    <property type="match status" value="1"/>
</dbReference>
<evidence type="ECO:0000256" key="8">
    <source>
        <dbReference type="ARBA" id="ARBA00023136"/>
    </source>
</evidence>
<dbReference type="EMBL" id="PGOL01000016">
    <property type="protein sequence ID" value="PKI79169.1"/>
    <property type="molecule type" value="Genomic_DNA"/>
</dbReference>
<comment type="function">
    <text evidence="1">May have a structural role to stabilize the lipid body during desiccation of the seed by preventing coalescence of the oil. Probably interacts with both lipid and phospholipid moieties of lipid bodies. May also provide recognition signals for specific lipase anchorage in lipolysis during seedling growth.</text>
</comment>
<dbReference type="GO" id="GO:0050826">
    <property type="term" value="P:response to freezing"/>
    <property type="evidence" value="ECO:0007669"/>
    <property type="project" value="TreeGrafter"/>
</dbReference>
<evidence type="ECO:0000313" key="14">
    <source>
        <dbReference type="Proteomes" id="UP000233551"/>
    </source>
</evidence>
<dbReference type="InterPro" id="IPR000136">
    <property type="entry name" value="Oleosin"/>
</dbReference>
<dbReference type="EMBL" id="MTKT01004399">
    <property type="protein sequence ID" value="OWM71513.1"/>
    <property type="molecule type" value="Genomic_DNA"/>
</dbReference>
<evidence type="ECO:0000256" key="2">
    <source>
        <dbReference type="ARBA" id="ARBA00004141"/>
    </source>
</evidence>
<protein>
    <submittedName>
        <fullName evidence="11">Uncharacterized protein</fullName>
    </submittedName>
</protein>
<comment type="subcellular location">
    <subcellularLocation>
        <location evidence="3">Lipid droplet</location>
    </subcellularLocation>
    <subcellularLocation>
        <location evidence="2">Membrane</location>
        <topology evidence="2">Multi-pass membrane protein</topology>
    </subcellularLocation>
</comment>
<reference evidence="12 14" key="3">
    <citation type="submission" date="2017-11" db="EMBL/GenBank/DDBJ databases">
        <title>De-novo sequencing of pomegranate (Punica granatum L.) genome.</title>
        <authorList>
            <person name="Akparov Z."/>
            <person name="Amiraslanov A."/>
            <person name="Hajiyeva S."/>
            <person name="Abbasov M."/>
            <person name="Kaur K."/>
            <person name="Hamwieh A."/>
            <person name="Solovyev V."/>
            <person name="Salamov A."/>
            <person name="Braich B."/>
            <person name="Kosarev P."/>
            <person name="Mahmoud A."/>
            <person name="Hajiyev E."/>
            <person name="Babayeva S."/>
            <person name="Izzatullayeva V."/>
            <person name="Mammadov A."/>
            <person name="Mammadov A."/>
            <person name="Sharifova S."/>
            <person name="Ojaghi J."/>
            <person name="Eynullazada K."/>
            <person name="Bayramov B."/>
            <person name="Abdulazimova A."/>
            <person name="Shahmuradov I."/>
        </authorList>
    </citation>
    <scope>NUCLEOTIDE SEQUENCE [LARGE SCALE GENOMIC DNA]</scope>
    <source>
        <strain evidence="12">AG2017</strain>
        <strain evidence="14">cv. AG2017</strain>
        <tissue evidence="12">Leaf</tissue>
    </source>
</reference>
<evidence type="ECO:0000256" key="9">
    <source>
        <dbReference type="SAM" id="MobiDB-lite"/>
    </source>
</evidence>
<evidence type="ECO:0000313" key="12">
    <source>
        <dbReference type="EMBL" id="PKI79169.1"/>
    </source>
</evidence>
<comment type="caution">
    <text evidence="11">The sequence shown here is derived from an EMBL/GenBank/DDBJ whole genome shotgun (WGS) entry which is preliminary data.</text>
</comment>
<dbReference type="GO" id="GO:0010344">
    <property type="term" value="P:seed oilbody biogenesis"/>
    <property type="evidence" value="ECO:0007669"/>
    <property type="project" value="TreeGrafter"/>
</dbReference>
<dbReference type="STRING" id="22663.A0A218WG48"/>
<sequence>MADVRDRDRPQPHQLQVHPQHGRYEGGMKGTLIGDRGGGGPSATKVLAVMASLPVGGSLLALAGFTLLMTVVGLAITTPLFILFSPVLVPAAVVVGLAVTGFLTSGAFGLTALSSLSWVLRYIRQARGTSTLMHDPLDATKRRMQDMAGYAGQKTKEMGQQIQSKAGAQEGRT</sequence>
<feature type="region of interest" description="Disordered" evidence="9">
    <location>
        <begin position="1"/>
        <end position="31"/>
    </location>
</feature>
<keyword evidence="8 10" id="KW-0472">Membrane</keyword>
<evidence type="ECO:0000256" key="10">
    <source>
        <dbReference type="SAM" id="Phobius"/>
    </source>
</evidence>
<evidence type="ECO:0000256" key="1">
    <source>
        <dbReference type="ARBA" id="ARBA00002582"/>
    </source>
</evidence>
<feature type="transmembrane region" description="Helical" evidence="10">
    <location>
        <begin position="88"/>
        <end position="120"/>
    </location>
</feature>
<proteinExistence type="inferred from homology"/>
<feature type="compositionally biased region" description="Basic and acidic residues" evidence="9">
    <location>
        <begin position="1"/>
        <end position="11"/>
    </location>
</feature>
<comment type="similarity">
    <text evidence="4">Belongs to the oleosin family.</text>
</comment>
<dbReference type="GeneID" id="116194530"/>
<dbReference type="GO" id="GO:0019915">
    <property type="term" value="P:lipid storage"/>
    <property type="evidence" value="ECO:0007669"/>
    <property type="project" value="TreeGrafter"/>
</dbReference>
<keyword evidence="14" id="KW-1185">Reference proteome</keyword>
<organism evidence="11 13">
    <name type="scientific">Punica granatum</name>
    <name type="common">Pomegranate</name>
    <dbReference type="NCBI Taxonomy" id="22663"/>
    <lineage>
        <taxon>Eukaryota</taxon>
        <taxon>Viridiplantae</taxon>
        <taxon>Streptophyta</taxon>
        <taxon>Embryophyta</taxon>
        <taxon>Tracheophyta</taxon>
        <taxon>Spermatophyta</taxon>
        <taxon>Magnoliopsida</taxon>
        <taxon>eudicotyledons</taxon>
        <taxon>Gunneridae</taxon>
        <taxon>Pentapetalae</taxon>
        <taxon>rosids</taxon>
        <taxon>malvids</taxon>
        <taxon>Myrtales</taxon>
        <taxon>Lythraceae</taxon>
        <taxon>Punica</taxon>
    </lineage>
</organism>
<dbReference type="AlphaFoldDB" id="A0A218WG48"/>
<evidence type="ECO:0000256" key="6">
    <source>
        <dbReference type="ARBA" id="ARBA00022692"/>
    </source>
</evidence>
<dbReference type="PANTHER" id="PTHR33203:SF63">
    <property type="entry name" value="OLEOSIN 18.2 KDA"/>
    <property type="match status" value="1"/>
</dbReference>
<keyword evidence="7 10" id="KW-1133">Transmembrane helix</keyword>
<gene>
    <name evidence="11" type="ORF">CDL15_Pgr005700</name>
    <name evidence="12" type="ORF">CRG98_000461</name>
</gene>
<dbReference type="GO" id="GO:0012511">
    <property type="term" value="C:monolayer-surrounded lipid storage body"/>
    <property type="evidence" value="ECO:0007669"/>
    <property type="project" value="InterPro"/>
</dbReference>
<evidence type="ECO:0000256" key="3">
    <source>
        <dbReference type="ARBA" id="ARBA00004502"/>
    </source>
</evidence>
<evidence type="ECO:0000313" key="13">
    <source>
        <dbReference type="Proteomes" id="UP000197138"/>
    </source>
</evidence>
<dbReference type="Pfam" id="PF01277">
    <property type="entry name" value="Oleosin"/>
    <property type="match status" value="1"/>
</dbReference>
<dbReference type="Proteomes" id="UP000197138">
    <property type="component" value="Unassembled WGS sequence"/>
</dbReference>
<evidence type="ECO:0000313" key="11">
    <source>
        <dbReference type="EMBL" id="OWM71513.1"/>
    </source>
</evidence>
<dbReference type="GO" id="GO:0016020">
    <property type="term" value="C:membrane"/>
    <property type="evidence" value="ECO:0007669"/>
    <property type="project" value="UniProtKB-SubCell"/>
</dbReference>
<evidence type="ECO:0000256" key="7">
    <source>
        <dbReference type="ARBA" id="ARBA00022989"/>
    </source>
</evidence>
<keyword evidence="6 10" id="KW-0812">Transmembrane</keyword>
<name>A0A218WG48_PUNGR</name>
<dbReference type="OrthoDB" id="1929188at2759"/>
<accession>A0A218WG48</accession>
<evidence type="ECO:0000256" key="4">
    <source>
        <dbReference type="ARBA" id="ARBA00010858"/>
    </source>
</evidence>
<evidence type="ECO:0000256" key="5">
    <source>
        <dbReference type="ARBA" id="ARBA00022677"/>
    </source>
</evidence>
<keyword evidence="5" id="KW-0551">Lipid droplet</keyword>
<feature type="transmembrane region" description="Helical" evidence="10">
    <location>
        <begin position="59"/>
        <end position="82"/>
    </location>
</feature>
<reference evidence="11" key="2">
    <citation type="submission" date="2017-06" db="EMBL/GenBank/DDBJ databases">
        <title>The pomegranate genome and the genomics of punicalagin biosynthesis.</title>
        <authorList>
            <person name="Xu C."/>
        </authorList>
    </citation>
    <scope>NUCLEOTIDE SEQUENCE [LARGE SCALE GENOMIC DNA]</scope>
    <source>
        <tissue evidence="11">Fresh leaf</tissue>
    </source>
</reference>
<reference evidence="13" key="1">
    <citation type="journal article" date="2017" name="Plant J.">
        <title>The pomegranate (Punica granatum L.) genome and the genomics of punicalagin biosynthesis.</title>
        <authorList>
            <person name="Qin G."/>
            <person name="Xu C."/>
            <person name="Ming R."/>
            <person name="Tang H."/>
            <person name="Guyot R."/>
            <person name="Kramer E.M."/>
            <person name="Hu Y."/>
            <person name="Yi X."/>
            <person name="Qi Y."/>
            <person name="Xu X."/>
            <person name="Gao Z."/>
            <person name="Pan H."/>
            <person name="Jian J."/>
            <person name="Tian Y."/>
            <person name="Yue Z."/>
            <person name="Xu Y."/>
        </authorList>
    </citation>
    <scope>NUCLEOTIDE SEQUENCE [LARGE SCALE GENOMIC DNA]</scope>
    <source>
        <strain evidence="13">cv. Dabenzi</strain>
    </source>
</reference>